<reference evidence="1" key="1">
    <citation type="submission" date="2022-06" db="EMBL/GenBank/DDBJ databases">
        <title>Genome Sequence of Candolleomyces eurysporus.</title>
        <authorList>
            <person name="Buettner E."/>
        </authorList>
    </citation>
    <scope>NUCLEOTIDE SEQUENCE</scope>
    <source>
        <strain evidence="1">VTCC 930004</strain>
    </source>
</reference>
<dbReference type="EMBL" id="JANBPK010001204">
    <property type="protein sequence ID" value="KAJ2924796.1"/>
    <property type="molecule type" value="Genomic_DNA"/>
</dbReference>
<protein>
    <submittedName>
        <fullName evidence="1">Uncharacterized protein</fullName>
    </submittedName>
</protein>
<evidence type="ECO:0000313" key="1">
    <source>
        <dbReference type="EMBL" id="KAJ2924796.1"/>
    </source>
</evidence>
<proteinExistence type="predicted"/>
<organism evidence="1 2">
    <name type="scientific">Candolleomyces eurysporus</name>
    <dbReference type="NCBI Taxonomy" id="2828524"/>
    <lineage>
        <taxon>Eukaryota</taxon>
        <taxon>Fungi</taxon>
        <taxon>Dikarya</taxon>
        <taxon>Basidiomycota</taxon>
        <taxon>Agaricomycotina</taxon>
        <taxon>Agaricomycetes</taxon>
        <taxon>Agaricomycetidae</taxon>
        <taxon>Agaricales</taxon>
        <taxon>Agaricineae</taxon>
        <taxon>Psathyrellaceae</taxon>
        <taxon>Candolleomyces</taxon>
    </lineage>
</organism>
<evidence type="ECO:0000313" key="2">
    <source>
        <dbReference type="Proteomes" id="UP001140091"/>
    </source>
</evidence>
<sequence length="138" mass="15610">MSTETASPSQAYSDALKVLERYKTEGVTREESDEFLQAAIDELDNDSDNKYAENVAQVGKWAIQVDEAFNRVTRGLSDLVGKFGSDFPPLNDYLNEWKGYDQASRLSAVVLRLYSSYFSDGLHTSTSREMWRPSTSQF</sequence>
<comment type="caution">
    <text evidence="1">The sequence shown here is derived from an EMBL/GenBank/DDBJ whole genome shotgun (WGS) entry which is preliminary data.</text>
</comment>
<dbReference type="OrthoDB" id="3173702at2759"/>
<accession>A0A9W8IXN6</accession>
<dbReference type="Proteomes" id="UP001140091">
    <property type="component" value="Unassembled WGS sequence"/>
</dbReference>
<dbReference type="AlphaFoldDB" id="A0A9W8IXN6"/>
<gene>
    <name evidence="1" type="ORF">H1R20_g12277</name>
</gene>
<keyword evidence="2" id="KW-1185">Reference proteome</keyword>
<feature type="non-terminal residue" evidence="1">
    <location>
        <position position="138"/>
    </location>
</feature>
<name>A0A9W8IXN6_9AGAR</name>